<dbReference type="EMBL" id="CP123498">
    <property type="protein sequence ID" value="WGL96867.1"/>
    <property type="molecule type" value="Genomic_DNA"/>
</dbReference>
<accession>A0AA95GDM5</accession>
<dbReference type="GO" id="GO:0003677">
    <property type="term" value="F:DNA binding"/>
    <property type="evidence" value="ECO:0007669"/>
    <property type="project" value="InterPro"/>
</dbReference>
<proteinExistence type="predicted"/>
<reference evidence="1" key="1">
    <citation type="submission" date="2023-04" db="EMBL/GenBank/DDBJ databases">
        <title>Genome dynamics across the evolutionary transition to endosymbiosis.</title>
        <authorList>
            <person name="Siozios S."/>
            <person name="Nadal-Jimenez P."/>
            <person name="Azagi T."/>
            <person name="Sprong H."/>
            <person name="Frost C.L."/>
            <person name="Parratt S.R."/>
            <person name="Taylor G."/>
            <person name="Brettell L."/>
            <person name="Lew K.C."/>
            <person name="Croft L."/>
            <person name="King K.C."/>
            <person name="Brockhurst M.A."/>
            <person name="Hypsa V."/>
            <person name="Novakova E."/>
            <person name="Darby A.C."/>
            <person name="Hurst G.D.D."/>
        </authorList>
    </citation>
    <scope>NUCLEOTIDE SEQUENCE</scope>
    <source>
        <strain evidence="1">AIh</strain>
    </source>
</reference>
<organism evidence="1 2">
    <name type="scientific">Arsenophonus nasoniae</name>
    <name type="common">son-killer infecting Nasonia vitripennis</name>
    <dbReference type="NCBI Taxonomy" id="638"/>
    <lineage>
        <taxon>Bacteria</taxon>
        <taxon>Pseudomonadati</taxon>
        <taxon>Pseudomonadota</taxon>
        <taxon>Gammaproteobacteria</taxon>
        <taxon>Enterobacterales</taxon>
        <taxon>Morganellaceae</taxon>
        <taxon>Arsenophonus</taxon>
    </lineage>
</organism>
<name>A0AA95GDM5_9GAMM</name>
<dbReference type="SUPFAM" id="SSF46894">
    <property type="entry name" value="C-terminal effector domain of the bipartite response regulators"/>
    <property type="match status" value="1"/>
</dbReference>
<dbReference type="Gene3D" id="1.10.10.10">
    <property type="entry name" value="Winged helix-like DNA-binding domain superfamily/Winged helix DNA-binding domain"/>
    <property type="match status" value="1"/>
</dbReference>
<dbReference type="InterPro" id="IPR036388">
    <property type="entry name" value="WH-like_DNA-bd_sf"/>
</dbReference>
<dbReference type="Proteomes" id="UP001177597">
    <property type="component" value="Chromosome"/>
</dbReference>
<sequence length="91" mass="10649">MKVIDIRQLKNLNNYFPELTPDQLETGMLFSMGIKKKEIAFLRSVTVFTVDKMLDTIKQKFEVGSLTQLLSVFQSRLYFIILIKMTQQVEN</sequence>
<evidence type="ECO:0000313" key="1">
    <source>
        <dbReference type="EMBL" id="WGL96867.1"/>
    </source>
</evidence>
<dbReference type="AlphaFoldDB" id="A0AA95GDM5"/>
<protein>
    <submittedName>
        <fullName evidence="1">Transcriptional regulator</fullName>
    </submittedName>
</protein>
<dbReference type="GO" id="GO:0006355">
    <property type="term" value="P:regulation of DNA-templated transcription"/>
    <property type="evidence" value="ECO:0007669"/>
    <property type="project" value="InterPro"/>
</dbReference>
<dbReference type="InterPro" id="IPR016032">
    <property type="entry name" value="Sig_transdc_resp-reg_C-effctor"/>
</dbReference>
<evidence type="ECO:0000313" key="2">
    <source>
        <dbReference type="Proteomes" id="UP001177597"/>
    </source>
</evidence>
<gene>
    <name evidence="1" type="ORF">QE207_04160</name>
</gene>